<dbReference type="PANTHER" id="PTHR35317:SF35">
    <property type="entry name" value="DUF4219 DOMAIN-CONTAINING PROTEIN"/>
    <property type="match status" value="1"/>
</dbReference>
<evidence type="ECO:0000313" key="2">
    <source>
        <dbReference type="EMBL" id="WVZ61535.1"/>
    </source>
</evidence>
<evidence type="ECO:0000256" key="1">
    <source>
        <dbReference type="SAM" id="MobiDB-lite"/>
    </source>
</evidence>
<sequence>MSSSSAPWEVPLLTKTNYHEWSLVSLEALGLWEVKTEKVERRDDRMALAAIPRGVPSEREDDDEGGVGGGEDDASREDRVKATNRQHLLKEFENIKFKDGESIDYFAVRINSLVARLRELGEEVKNGRIMRKVLRVVPKKWKQVAVSIEMLLDLDTMSI</sequence>
<evidence type="ECO:0000313" key="3">
    <source>
        <dbReference type="Proteomes" id="UP001341281"/>
    </source>
</evidence>
<dbReference type="EMBL" id="CP144747">
    <property type="protein sequence ID" value="WVZ61535.1"/>
    <property type="molecule type" value="Genomic_DNA"/>
</dbReference>
<dbReference type="PANTHER" id="PTHR35317">
    <property type="entry name" value="OS04G0629600 PROTEIN"/>
    <property type="match status" value="1"/>
</dbReference>
<feature type="compositionally biased region" description="Acidic residues" evidence="1">
    <location>
        <begin position="59"/>
        <end position="75"/>
    </location>
</feature>
<dbReference type="Pfam" id="PF14223">
    <property type="entry name" value="Retrotran_gag_2"/>
    <property type="match status" value="1"/>
</dbReference>
<dbReference type="Proteomes" id="UP001341281">
    <property type="component" value="Chromosome 03"/>
</dbReference>
<keyword evidence="3" id="KW-1185">Reference proteome</keyword>
<organism evidence="2 3">
    <name type="scientific">Paspalum notatum var. saurae</name>
    <dbReference type="NCBI Taxonomy" id="547442"/>
    <lineage>
        <taxon>Eukaryota</taxon>
        <taxon>Viridiplantae</taxon>
        <taxon>Streptophyta</taxon>
        <taxon>Embryophyta</taxon>
        <taxon>Tracheophyta</taxon>
        <taxon>Spermatophyta</taxon>
        <taxon>Magnoliopsida</taxon>
        <taxon>Liliopsida</taxon>
        <taxon>Poales</taxon>
        <taxon>Poaceae</taxon>
        <taxon>PACMAD clade</taxon>
        <taxon>Panicoideae</taxon>
        <taxon>Andropogonodae</taxon>
        <taxon>Paspaleae</taxon>
        <taxon>Paspalinae</taxon>
        <taxon>Paspalum</taxon>
    </lineage>
</organism>
<accession>A0AAQ3SVK3</accession>
<proteinExistence type="predicted"/>
<protein>
    <recommendedName>
        <fullName evidence="4">DUF4219 domain-containing protein</fullName>
    </recommendedName>
</protein>
<name>A0AAQ3SVK3_PASNO</name>
<dbReference type="AlphaFoldDB" id="A0AAQ3SVK3"/>
<reference evidence="2 3" key="1">
    <citation type="submission" date="2024-02" db="EMBL/GenBank/DDBJ databases">
        <title>High-quality chromosome-scale genome assembly of Pensacola bahiagrass (Paspalum notatum Flugge var. saurae).</title>
        <authorList>
            <person name="Vega J.M."/>
            <person name="Podio M."/>
            <person name="Orjuela J."/>
            <person name="Siena L.A."/>
            <person name="Pessino S.C."/>
            <person name="Combes M.C."/>
            <person name="Mariac C."/>
            <person name="Albertini E."/>
            <person name="Pupilli F."/>
            <person name="Ortiz J.P.A."/>
            <person name="Leblanc O."/>
        </authorList>
    </citation>
    <scope>NUCLEOTIDE SEQUENCE [LARGE SCALE GENOMIC DNA]</scope>
    <source>
        <strain evidence="2">R1</strain>
        <tissue evidence="2">Leaf</tissue>
    </source>
</reference>
<gene>
    <name evidence="2" type="ORF">U9M48_011396</name>
</gene>
<feature type="region of interest" description="Disordered" evidence="1">
    <location>
        <begin position="49"/>
        <end position="80"/>
    </location>
</feature>
<evidence type="ECO:0008006" key="4">
    <source>
        <dbReference type="Google" id="ProtNLM"/>
    </source>
</evidence>